<keyword evidence="7 15" id="KW-0479">Metal-binding</keyword>
<evidence type="ECO:0000256" key="8">
    <source>
        <dbReference type="ARBA" id="ARBA00022763"/>
    </source>
</evidence>
<comment type="function">
    <text evidence="15">Acts in a DNA repair pathway for removal of UV-induced DNA damage that is distinct from classical nucleotide excision repair and in repair of ionizing radiation damage. Functions in homologous recombination repair of DNA double strand breaks and in recovery of stalled replication forks.</text>
</comment>
<dbReference type="EC" id="2.3.2.27" evidence="4 15"/>
<dbReference type="GO" id="GO:0030915">
    <property type="term" value="C:Smc5-Smc6 complex"/>
    <property type="evidence" value="ECO:0007669"/>
    <property type="project" value="UniProtKB-UniRule"/>
</dbReference>
<name>A0A2P8AE56_9PEZI</name>
<evidence type="ECO:0000313" key="18">
    <source>
        <dbReference type="EMBL" id="PSK58744.1"/>
    </source>
</evidence>
<dbReference type="STRING" id="40998.A0A2P8AE56"/>
<dbReference type="InterPro" id="IPR011513">
    <property type="entry name" value="Nse1"/>
</dbReference>
<protein>
    <recommendedName>
        <fullName evidence="5 15">Non-structural maintenance of chromosomes element 1 homolog</fullName>
        <ecNumber evidence="4 15">2.3.2.27</ecNumber>
    </recommendedName>
</protein>
<dbReference type="GO" id="GO:0008270">
    <property type="term" value="F:zinc ion binding"/>
    <property type="evidence" value="ECO:0007669"/>
    <property type="project" value="UniProtKB-KW"/>
</dbReference>
<evidence type="ECO:0000256" key="13">
    <source>
        <dbReference type="ARBA" id="ARBA00023204"/>
    </source>
</evidence>
<evidence type="ECO:0000259" key="17">
    <source>
        <dbReference type="Pfam" id="PF08746"/>
    </source>
</evidence>
<feature type="region of interest" description="Disordered" evidence="16">
    <location>
        <begin position="300"/>
        <end position="326"/>
    </location>
</feature>
<feature type="region of interest" description="Disordered" evidence="16">
    <location>
        <begin position="151"/>
        <end position="172"/>
    </location>
</feature>
<dbReference type="PANTHER" id="PTHR20973:SF0">
    <property type="entry name" value="NON-STRUCTURAL MAINTENANCE OF CHROMOSOMES ELEMENT 1 HOMOLOG"/>
    <property type="match status" value="1"/>
</dbReference>
<dbReference type="InterPro" id="IPR036388">
    <property type="entry name" value="WH-like_DNA-bd_sf"/>
</dbReference>
<evidence type="ECO:0000256" key="12">
    <source>
        <dbReference type="ARBA" id="ARBA00023172"/>
    </source>
</evidence>
<evidence type="ECO:0000256" key="2">
    <source>
        <dbReference type="ARBA" id="ARBA00004123"/>
    </source>
</evidence>
<dbReference type="InterPro" id="IPR013083">
    <property type="entry name" value="Znf_RING/FYVE/PHD"/>
</dbReference>
<keyword evidence="13 15" id="KW-0234">DNA repair</keyword>
<comment type="subunit">
    <text evidence="15">Component of the Smc5-Smc6 complex.</text>
</comment>
<keyword evidence="10 15" id="KW-0833">Ubl conjugation pathway</keyword>
<keyword evidence="9 15" id="KW-0863">Zinc-finger</keyword>
<dbReference type="CDD" id="cd16493">
    <property type="entry name" value="RING-CH-C4HC3_NSE1"/>
    <property type="match status" value="1"/>
</dbReference>
<evidence type="ECO:0000313" key="19">
    <source>
        <dbReference type="Proteomes" id="UP000243723"/>
    </source>
</evidence>
<evidence type="ECO:0000256" key="9">
    <source>
        <dbReference type="ARBA" id="ARBA00022771"/>
    </source>
</evidence>
<comment type="subcellular location">
    <subcellularLocation>
        <location evidence="2 15">Nucleus</location>
    </subcellularLocation>
</comment>
<dbReference type="InterPro" id="IPR014857">
    <property type="entry name" value="Nse1_RING_C4HC3-type"/>
</dbReference>
<dbReference type="OrthoDB" id="185455at2759"/>
<comment type="caution">
    <text evidence="18">The sequence shown here is derived from an EMBL/GenBank/DDBJ whole genome shotgun (WGS) entry which is preliminary data.</text>
</comment>
<proteinExistence type="inferred from homology"/>
<dbReference type="Gene3D" id="3.90.1150.220">
    <property type="match status" value="1"/>
</dbReference>
<keyword evidence="11 15" id="KW-0862">Zinc</keyword>
<evidence type="ECO:0000256" key="6">
    <source>
        <dbReference type="ARBA" id="ARBA00022679"/>
    </source>
</evidence>
<dbReference type="EMBL" id="NHZQ01000016">
    <property type="protein sequence ID" value="PSK58744.1"/>
    <property type="molecule type" value="Genomic_DNA"/>
</dbReference>
<dbReference type="Pfam" id="PF07574">
    <property type="entry name" value="SMC_Nse1"/>
    <property type="match status" value="1"/>
</dbReference>
<dbReference type="AlphaFoldDB" id="A0A2P8AE56"/>
<feature type="domain" description="Non-structural maintenance of chromosomes element 1 RING C4HC3-type" evidence="17">
    <location>
        <begin position="241"/>
        <end position="283"/>
    </location>
</feature>
<comment type="similarity">
    <text evidence="3 15">Belongs to the NSE1 family.</text>
</comment>
<evidence type="ECO:0000256" key="7">
    <source>
        <dbReference type="ARBA" id="ARBA00022723"/>
    </source>
</evidence>
<keyword evidence="6 15" id="KW-0808">Transferase</keyword>
<reference evidence="18 19" key="1">
    <citation type="submission" date="2017-05" db="EMBL/GenBank/DDBJ databases">
        <title>Draft genome sequence of Elsinoe australis.</title>
        <authorList>
            <person name="Cheng Q."/>
        </authorList>
    </citation>
    <scope>NUCLEOTIDE SEQUENCE [LARGE SCALE GENOMIC DNA]</scope>
    <source>
        <strain evidence="18 19">NL1</strain>
    </source>
</reference>
<keyword evidence="8 15" id="KW-0227">DNA damage</keyword>
<sequence>MADYDNTHRAFLQVFLSRGTLTYETAKPILASILTASEPDRETQPNDITSELFSDYITSMNTAISPFDFEIRSTLPQAPYPSTTDSTTTLPNERVYALVNTTSDPITQLATSHSPDEIAFLKRLLDAMFETYNTRNAEILALTSLQALAHSRGPNTSSSTQSDAPGAPTASLTKAEAERCLESLVAEGWLDLSKKSYYRLSARALMELRTWLVETYNTGGGDGESEDEDEDEDRVERVRFCHGCREIVIVGQRCVDLDCGVRMHDFCARNVLRAAGGKRCPACKKGWSGEVLVGEKAAQRRASGAVNGRRSSGAVTNGVRNDEEDE</sequence>
<evidence type="ECO:0000256" key="3">
    <source>
        <dbReference type="ARBA" id="ARBA00010258"/>
    </source>
</evidence>
<dbReference type="Proteomes" id="UP000243723">
    <property type="component" value="Unassembled WGS sequence"/>
</dbReference>
<evidence type="ECO:0000256" key="10">
    <source>
        <dbReference type="ARBA" id="ARBA00022786"/>
    </source>
</evidence>
<dbReference type="Gene3D" id="1.10.10.10">
    <property type="entry name" value="Winged helix-like DNA-binding domain superfamily/Winged helix DNA-binding domain"/>
    <property type="match status" value="1"/>
</dbReference>
<evidence type="ECO:0000256" key="15">
    <source>
        <dbReference type="RuleBase" id="RU368018"/>
    </source>
</evidence>
<evidence type="ECO:0000256" key="11">
    <source>
        <dbReference type="ARBA" id="ARBA00022833"/>
    </source>
</evidence>
<evidence type="ECO:0000256" key="4">
    <source>
        <dbReference type="ARBA" id="ARBA00012483"/>
    </source>
</evidence>
<dbReference type="GO" id="GO:0005634">
    <property type="term" value="C:nucleus"/>
    <property type="evidence" value="ECO:0007669"/>
    <property type="project" value="UniProtKB-SubCell"/>
</dbReference>
<evidence type="ECO:0000256" key="5">
    <source>
        <dbReference type="ARBA" id="ARBA00019422"/>
    </source>
</evidence>
<dbReference type="Pfam" id="PF08746">
    <property type="entry name" value="zf-RING-like"/>
    <property type="match status" value="1"/>
</dbReference>
<comment type="catalytic activity">
    <reaction evidence="1 15">
        <text>S-ubiquitinyl-[E2 ubiquitin-conjugating enzyme]-L-cysteine + [acceptor protein]-L-lysine = [E2 ubiquitin-conjugating enzyme]-L-cysteine + N(6)-ubiquitinyl-[acceptor protein]-L-lysine.</text>
        <dbReference type="EC" id="2.3.2.27"/>
    </reaction>
</comment>
<evidence type="ECO:0000256" key="14">
    <source>
        <dbReference type="ARBA" id="ARBA00023242"/>
    </source>
</evidence>
<feature type="compositionally biased region" description="Polar residues" evidence="16">
    <location>
        <begin position="153"/>
        <end position="163"/>
    </location>
</feature>
<organism evidence="18 19">
    <name type="scientific">Elsinoe australis</name>
    <dbReference type="NCBI Taxonomy" id="40998"/>
    <lineage>
        <taxon>Eukaryota</taxon>
        <taxon>Fungi</taxon>
        <taxon>Dikarya</taxon>
        <taxon>Ascomycota</taxon>
        <taxon>Pezizomycotina</taxon>
        <taxon>Dothideomycetes</taxon>
        <taxon>Dothideomycetidae</taxon>
        <taxon>Myriangiales</taxon>
        <taxon>Elsinoaceae</taxon>
        <taxon>Elsinoe</taxon>
    </lineage>
</organism>
<dbReference type="GO" id="GO:0000724">
    <property type="term" value="P:double-strand break repair via homologous recombination"/>
    <property type="evidence" value="ECO:0007669"/>
    <property type="project" value="TreeGrafter"/>
</dbReference>
<accession>A0A2P8AE56</accession>
<feature type="compositionally biased region" description="Polar residues" evidence="16">
    <location>
        <begin position="309"/>
        <end position="319"/>
    </location>
</feature>
<dbReference type="Gene3D" id="3.30.40.10">
    <property type="entry name" value="Zinc/RING finger domain, C3HC4 (zinc finger)"/>
    <property type="match status" value="1"/>
</dbReference>
<evidence type="ECO:0000256" key="1">
    <source>
        <dbReference type="ARBA" id="ARBA00000900"/>
    </source>
</evidence>
<gene>
    <name evidence="18" type="ORF">B9Z65_6759</name>
</gene>
<evidence type="ECO:0000256" key="16">
    <source>
        <dbReference type="SAM" id="MobiDB-lite"/>
    </source>
</evidence>
<keyword evidence="14 15" id="KW-0539">Nucleus</keyword>
<keyword evidence="19" id="KW-1185">Reference proteome</keyword>
<dbReference type="GO" id="GO:0061630">
    <property type="term" value="F:ubiquitin protein ligase activity"/>
    <property type="evidence" value="ECO:0007669"/>
    <property type="project" value="UniProtKB-EC"/>
</dbReference>
<keyword evidence="12 15" id="KW-0233">DNA recombination</keyword>
<dbReference type="PANTHER" id="PTHR20973">
    <property type="entry name" value="NON-SMC ELEMENT 1-RELATED"/>
    <property type="match status" value="1"/>
</dbReference>